<sequence>MTSDKEAILFSIIEDRISIYSGIWSPFTPFIIQFYFNFQIAFYLLHTWLVKPSVRGCYPNKGGKWPGVLEREGLVDSVKLDDESKNLYSILYLMVYLLSNTVVNLCFVLIIKFNNKNKFY</sequence>
<accession>A0A316A5W8</accession>
<dbReference type="AlphaFoldDB" id="A0A316A5W8"/>
<keyword evidence="1" id="KW-0472">Membrane</keyword>
<protein>
    <submittedName>
        <fullName evidence="2">Uncharacterized protein</fullName>
    </submittedName>
</protein>
<dbReference type="Proteomes" id="UP000245880">
    <property type="component" value="Unassembled WGS sequence"/>
</dbReference>
<feature type="transmembrane region" description="Helical" evidence="1">
    <location>
        <begin position="21"/>
        <end position="45"/>
    </location>
</feature>
<keyword evidence="1" id="KW-0812">Transmembrane</keyword>
<dbReference type="EMBL" id="QGDT01000034">
    <property type="protein sequence ID" value="PWJ52628.1"/>
    <property type="molecule type" value="Genomic_DNA"/>
</dbReference>
<comment type="caution">
    <text evidence="2">The sequence shown here is derived from an EMBL/GenBank/DDBJ whole genome shotgun (WGS) entry which is preliminary data.</text>
</comment>
<reference evidence="2 3" key="1">
    <citation type="submission" date="2018-03" db="EMBL/GenBank/DDBJ databases">
        <title>Genomic Encyclopedia of Archaeal and Bacterial Type Strains, Phase II (KMG-II): from individual species to whole genera.</title>
        <authorList>
            <person name="Goeker M."/>
        </authorList>
    </citation>
    <scope>NUCLEOTIDE SEQUENCE [LARGE SCALE GENOMIC DNA]</scope>
    <source>
        <strain evidence="2 3">DSM 100346</strain>
    </source>
</reference>
<feature type="transmembrane region" description="Helical" evidence="1">
    <location>
        <begin position="90"/>
        <end position="111"/>
    </location>
</feature>
<keyword evidence="3" id="KW-1185">Reference proteome</keyword>
<keyword evidence="1" id="KW-1133">Transmembrane helix</keyword>
<name>A0A316A5W8_9BACT</name>
<evidence type="ECO:0000313" key="3">
    <source>
        <dbReference type="Proteomes" id="UP000245880"/>
    </source>
</evidence>
<proteinExistence type="predicted"/>
<evidence type="ECO:0000256" key="1">
    <source>
        <dbReference type="SAM" id="Phobius"/>
    </source>
</evidence>
<organism evidence="2 3">
    <name type="scientific">Dyadobacter jejuensis</name>
    <dbReference type="NCBI Taxonomy" id="1082580"/>
    <lineage>
        <taxon>Bacteria</taxon>
        <taxon>Pseudomonadati</taxon>
        <taxon>Bacteroidota</taxon>
        <taxon>Cytophagia</taxon>
        <taxon>Cytophagales</taxon>
        <taxon>Spirosomataceae</taxon>
        <taxon>Dyadobacter</taxon>
    </lineage>
</organism>
<gene>
    <name evidence="2" type="ORF">CLV98_1344</name>
</gene>
<evidence type="ECO:0000313" key="2">
    <source>
        <dbReference type="EMBL" id="PWJ52628.1"/>
    </source>
</evidence>